<dbReference type="Gene3D" id="3.40.50.720">
    <property type="entry name" value="NAD(P)-binding Rossmann-like Domain"/>
    <property type="match status" value="1"/>
</dbReference>
<geneLocation type="plasmid" evidence="3">
    <name>pWK301</name>
</geneLocation>
<comment type="similarity">
    <text evidence="1">Belongs to the short-chain dehydrogenases/reductases (SDR) family.</text>
</comment>
<organism evidence="3">
    <name type="scientific">Rhodococcus opacus</name>
    <name type="common">Nocardia opaca</name>
    <dbReference type="NCBI Taxonomy" id="37919"/>
    <lineage>
        <taxon>Bacteria</taxon>
        <taxon>Bacillati</taxon>
        <taxon>Actinomycetota</taxon>
        <taxon>Actinomycetes</taxon>
        <taxon>Mycobacteriales</taxon>
        <taxon>Nocardiaceae</taxon>
        <taxon>Rhodococcus</taxon>
    </lineage>
</organism>
<dbReference type="PANTHER" id="PTHR43008:SF4">
    <property type="entry name" value="CHAIN DEHYDROGENASE, PUTATIVE (AFU_ORTHOLOGUE AFUA_4G08710)-RELATED"/>
    <property type="match status" value="1"/>
</dbReference>
<dbReference type="InterPro" id="IPR036291">
    <property type="entry name" value="NAD(P)-bd_dom_sf"/>
</dbReference>
<dbReference type="Pfam" id="PF00106">
    <property type="entry name" value="adh_short"/>
    <property type="match status" value="1"/>
</dbReference>
<dbReference type="GO" id="GO:0050664">
    <property type="term" value="F:oxidoreductase activity, acting on NAD(P)H, oxygen as acceptor"/>
    <property type="evidence" value="ECO:0007669"/>
    <property type="project" value="TreeGrafter"/>
</dbReference>
<evidence type="ECO:0000256" key="2">
    <source>
        <dbReference type="ARBA" id="ARBA00023002"/>
    </source>
</evidence>
<evidence type="ECO:0000313" key="3">
    <source>
        <dbReference type="EMBL" id="BAD02379.1"/>
    </source>
</evidence>
<gene>
    <name evidence="3" type="primary">dodC</name>
</gene>
<sequence>MSIIHNDRGEPIIQIANEFTVIQVGYTRTGSGERLVITSPRLGFQTHLDPLQLESLTWQTPTCTRRCSTRPTDRARNSKRAPCRSIQKGLIPLGFLDGKVALVTGGGSGIGRAVVELYVQQGAKVGILEISPEKVKDLRNALPVDAVVVTEGDATSMADNERAVADVVDAFGPLTTLVCVVGVFDYFTEIPQLPKDKISEAFDQLFGVNVKSNLLSVKAALDELIENEGDIILTLSNAAFYPGGGGPLYVSSKFAVRGLVTELAYELAPKVRVNGVAPGGTITELRGIPALANEGQRLKDVPDIEGLIEGINPLGIVAQPEDHSWAYALLASRERTPAVTGTIINSDGGLGVRGMTRMAGLAP</sequence>
<reference evidence="3" key="1">
    <citation type="journal article" date="2006" name="Appl. Microbiol. Biotechnol.">
        <title>Genetic and biochemical characterization of the dioxygenase involved in lateral dioxygenation of dibenzofuran from Rhodococcus opacus strain SAO101.</title>
        <authorList>
            <person name="Kimura N."/>
            <person name="Kitagawa W."/>
            <person name="Mori T."/>
            <person name="Nakashima N."/>
            <person name="Tamura T."/>
            <person name="Kamagata Y."/>
        </authorList>
    </citation>
    <scope>NUCLEOTIDE SEQUENCE</scope>
    <source>
        <strain evidence="3">SAO101</strain>
        <plasmid evidence="3">pWK301</plasmid>
    </source>
</reference>
<proteinExistence type="inferred from homology"/>
<dbReference type="AlphaFoldDB" id="Q76BV6"/>
<dbReference type="EMBL" id="AB110633">
    <property type="protein sequence ID" value="BAD02379.1"/>
    <property type="molecule type" value="Genomic_DNA"/>
</dbReference>
<name>Q76BV6_RHOOP</name>
<dbReference type="PROSITE" id="PS00061">
    <property type="entry name" value="ADH_SHORT"/>
    <property type="match status" value="1"/>
</dbReference>
<keyword evidence="3" id="KW-0614">Plasmid</keyword>
<protein>
    <submittedName>
        <fullName evidence="3">Dihydrodiol dehydrogenase</fullName>
    </submittedName>
</protein>
<dbReference type="PRINTS" id="PR00081">
    <property type="entry name" value="GDHRDH"/>
</dbReference>
<dbReference type="NCBIfam" id="NF004849">
    <property type="entry name" value="PRK06200.1"/>
    <property type="match status" value="1"/>
</dbReference>
<dbReference type="InterPro" id="IPR002347">
    <property type="entry name" value="SDR_fam"/>
</dbReference>
<keyword evidence="2" id="KW-0560">Oxidoreductase</keyword>
<accession>Q76BV6</accession>
<dbReference type="SUPFAM" id="SSF51735">
    <property type="entry name" value="NAD(P)-binding Rossmann-fold domains"/>
    <property type="match status" value="1"/>
</dbReference>
<dbReference type="PANTHER" id="PTHR43008">
    <property type="entry name" value="BENZIL REDUCTASE"/>
    <property type="match status" value="1"/>
</dbReference>
<dbReference type="InterPro" id="IPR020904">
    <property type="entry name" value="Sc_DH/Rdtase_CS"/>
</dbReference>
<evidence type="ECO:0000256" key="1">
    <source>
        <dbReference type="ARBA" id="ARBA00006484"/>
    </source>
</evidence>